<evidence type="ECO:0000256" key="4">
    <source>
        <dbReference type="ARBA" id="ARBA00022723"/>
    </source>
</evidence>
<dbReference type="EMBL" id="OC862632">
    <property type="protein sequence ID" value="CAD7630391.1"/>
    <property type="molecule type" value="Genomic_DNA"/>
</dbReference>
<evidence type="ECO:0000313" key="12">
    <source>
        <dbReference type="Proteomes" id="UP000759131"/>
    </source>
</evidence>
<dbReference type="PANTHER" id="PTHR40088:SF1">
    <property type="entry name" value="PECTATE LYASE PEL9"/>
    <property type="match status" value="1"/>
</dbReference>
<dbReference type="GO" id="GO:0016837">
    <property type="term" value="F:carbon-oxygen lyase activity, acting on polysaccharides"/>
    <property type="evidence" value="ECO:0007669"/>
    <property type="project" value="TreeGrafter"/>
</dbReference>
<sequence length="557" mass="60007">MKFVLIITLSCLAVYGNCKIIKVCNDDQLSSALSSAAPGDTIRLHDGNYHGSFETNISGTASAPIRLTGSKHAIITGIKYGFWLKADHWVLMGFTVADSQKGIVLEGASHNLIDNVEVHNITQEGIHFRWGSTDNTLQHSYIHHTGRGTTKDQGYGEGVYIGQAVNNWQNSQPDKSDRNKVLHNRIGPEVTAECIDIKEGSCCGLINGNHFDGHGESGQNYAESHIDVKGDNYTIEGNIGTHPLKHGFEPVSVAAVILLKATIAVIYHRVANVCCLAVYGNCKTIEVSNADQLHSALSSAAAGDTIHMHDGKYHGSFEPTKSGSASAPITLTGSKQAVISGTKYGFWLKGSHWVLKGFTVTDSPKGIVLEGASHNLIDNVEVHNIKQEGVHFRYNSADNTIQNSYIHHTGRGTETDKGYGEGVYLGQAVSNWQGGKPDKSDRNKVLNNRIGPEVTAESIDIKEGSCCGEIRGNHFDGHGELGLHFADSHIDVKGDKYVIEGNTGTHPKKNGFEIHHQAKAGVGGCENTIKGNTCGDIPSGGKCVVNFSKDCKNYVDN</sequence>
<evidence type="ECO:0000256" key="6">
    <source>
        <dbReference type="ARBA" id="ARBA00022837"/>
    </source>
</evidence>
<dbReference type="Proteomes" id="UP000759131">
    <property type="component" value="Unassembled WGS sequence"/>
</dbReference>
<dbReference type="InterPro" id="IPR011050">
    <property type="entry name" value="Pectin_lyase_fold/virulence"/>
</dbReference>
<dbReference type="Pfam" id="PF13229">
    <property type="entry name" value="Beta_helix"/>
    <property type="match status" value="1"/>
</dbReference>
<feature type="domain" description="Right handed beta helix" evidence="10">
    <location>
        <begin position="345"/>
        <end position="533"/>
    </location>
</feature>
<feature type="chain" id="PRO_5036211051" description="Right handed beta helix domain-containing protein" evidence="9">
    <location>
        <begin position="19"/>
        <end position="557"/>
    </location>
</feature>
<organism evidence="11">
    <name type="scientific">Medioppia subpectinata</name>
    <dbReference type="NCBI Taxonomy" id="1979941"/>
    <lineage>
        <taxon>Eukaryota</taxon>
        <taxon>Metazoa</taxon>
        <taxon>Ecdysozoa</taxon>
        <taxon>Arthropoda</taxon>
        <taxon>Chelicerata</taxon>
        <taxon>Arachnida</taxon>
        <taxon>Acari</taxon>
        <taxon>Acariformes</taxon>
        <taxon>Sarcoptiformes</taxon>
        <taxon>Oribatida</taxon>
        <taxon>Brachypylina</taxon>
        <taxon>Oppioidea</taxon>
        <taxon>Oppiidae</taxon>
        <taxon>Medioppia</taxon>
    </lineage>
</organism>
<dbReference type="Gene3D" id="2.160.20.10">
    <property type="entry name" value="Single-stranded right-handed beta-helix, Pectin lyase-like"/>
    <property type="match status" value="2"/>
</dbReference>
<evidence type="ECO:0000256" key="1">
    <source>
        <dbReference type="ARBA" id="ARBA00001913"/>
    </source>
</evidence>
<keyword evidence="7" id="KW-0456">Lyase</keyword>
<evidence type="ECO:0000256" key="7">
    <source>
        <dbReference type="ARBA" id="ARBA00023239"/>
    </source>
</evidence>
<evidence type="ECO:0000259" key="10">
    <source>
        <dbReference type="Pfam" id="PF13229"/>
    </source>
</evidence>
<feature type="signal peptide" evidence="9">
    <location>
        <begin position="1"/>
        <end position="18"/>
    </location>
</feature>
<evidence type="ECO:0000256" key="3">
    <source>
        <dbReference type="ARBA" id="ARBA00022525"/>
    </source>
</evidence>
<keyword evidence="6" id="KW-0106">Calcium</keyword>
<proteinExistence type="inferred from homology"/>
<dbReference type="InterPro" id="IPR039448">
    <property type="entry name" value="Beta_helix"/>
</dbReference>
<comment type="cofactor">
    <cofactor evidence="1">
        <name>Ca(2+)</name>
        <dbReference type="ChEBI" id="CHEBI:29108"/>
    </cofactor>
</comment>
<keyword evidence="4" id="KW-0479">Metal-binding</keyword>
<keyword evidence="3" id="KW-0964">Secreted</keyword>
<evidence type="ECO:0000256" key="2">
    <source>
        <dbReference type="ARBA" id="ARBA00004613"/>
    </source>
</evidence>
<protein>
    <recommendedName>
        <fullName evidence="10">Right handed beta helix domain-containing protein</fullName>
    </recommendedName>
</protein>
<accession>A0A7R9KVV8</accession>
<dbReference type="PANTHER" id="PTHR40088">
    <property type="entry name" value="PECTATE LYASE (EUROFUNG)"/>
    <property type="match status" value="1"/>
</dbReference>
<dbReference type="SMART" id="SM00710">
    <property type="entry name" value="PbH1"/>
    <property type="match status" value="8"/>
</dbReference>
<evidence type="ECO:0000256" key="9">
    <source>
        <dbReference type="SAM" id="SignalP"/>
    </source>
</evidence>
<name>A0A7R9KVV8_9ACAR</name>
<comment type="similarity">
    <text evidence="8">Belongs to the polysaccharide lyase 9 family.</text>
</comment>
<gene>
    <name evidence="11" type="ORF">OSB1V03_LOCUS10804</name>
</gene>
<dbReference type="InterPro" id="IPR012334">
    <property type="entry name" value="Pectin_lyas_fold"/>
</dbReference>
<comment type="subcellular location">
    <subcellularLocation>
        <location evidence="2">Secreted</location>
    </subcellularLocation>
</comment>
<keyword evidence="5 9" id="KW-0732">Signal</keyword>
<keyword evidence="12" id="KW-1185">Reference proteome</keyword>
<dbReference type="GO" id="GO:0005576">
    <property type="term" value="C:extracellular region"/>
    <property type="evidence" value="ECO:0007669"/>
    <property type="project" value="UniProtKB-SubCell"/>
</dbReference>
<dbReference type="GO" id="GO:0046872">
    <property type="term" value="F:metal ion binding"/>
    <property type="evidence" value="ECO:0007669"/>
    <property type="project" value="UniProtKB-KW"/>
</dbReference>
<reference evidence="11" key="1">
    <citation type="submission" date="2020-11" db="EMBL/GenBank/DDBJ databases">
        <authorList>
            <person name="Tran Van P."/>
        </authorList>
    </citation>
    <scope>NUCLEOTIDE SEQUENCE</scope>
</reference>
<dbReference type="InterPro" id="IPR052052">
    <property type="entry name" value="Polysaccharide_Lyase_9"/>
</dbReference>
<dbReference type="OrthoDB" id="6495190at2759"/>
<dbReference type="AlphaFoldDB" id="A0A7R9KVV8"/>
<dbReference type="SUPFAM" id="SSF51126">
    <property type="entry name" value="Pectin lyase-like"/>
    <property type="match status" value="2"/>
</dbReference>
<evidence type="ECO:0000313" key="11">
    <source>
        <dbReference type="EMBL" id="CAD7630391.1"/>
    </source>
</evidence>
<evidence type="ECO:0000256" key="5">
    <source>
        <dbReference type="ARBA" id="ARBA00022729"/>
    </source>
</evidence>
<dbReference type="InterPro" id="IPR006626">
    <property type="entry name" value="PbH1"/>
</dbReference>
<dbReference type="EMBL" id="CAJPIZ010008057">
    <property type="protein sequence ID" value="CAG2110821.1"/>
    <property type="molecule type" value="Genomic_DNA"/>
</dbReference>
<evidence type="ECO:0000256" key="8">
    <source>
        <dbReference type="ARBA" id="ARBA00038263"/>
    </source>
</evidence>